<dbReference type="Proteomes" id="UP000812440">
    <property type="component" value="Chromosome 5"/>
</dbReference>
<evidence type="ECO:0000313" key="3">
    <source>
        <dbReference type="Proteomes" id="UP000812440"/>
    </source>
</evidence>
<dbReference type="InterPro" id="IPR038807">
    <property type="entry name" value="CCDC150"/>
</dbReference>
<dbReference type="PANTHER" id="PTHR35352:SF1">
    <property type="entry name" value="COILED-COIL DOMAIN-CONTAINING PROTEIN 150"/>
    <property type="match status" value="1"/>
</dbReference>
<evidence type="ECO:0000313" key="2">
    <source>
        <dbReference type="EMBL" id="KAG8444990.1"/>
    </source>
</evidence>
<gene>
    <name evidence="2" type="ORF">GDO86_009945</name>
</gene>
<keyword evidence="1" id="KW-0175">Coiled coil</keyword>
<proteinExistence type="predicted"/>
<dbReference type="AlphaFoldDB" id="A0A8T2JNS4"/>
<feature type="coiled-coil region" evidence="1">
    <location>
        <begin position="96"/>
        <end position="395"/>
    </location>
</feature>
<dbReference type="OrthoDB" id="416454at2759"/>
<keyword evidence="3" id="KW-1185">Reference proteome</keyword>
<accession>A0A8T2JNS4</accession>
<dbReference type="PANTHER" id="PTHR35352">
    <property type="entry name" value="COILED-COIL DOMAIN-CONTAINING PROTEIN 150"/>
    <property type="match status" value="1"/>
</dbReference>
<sequence>MCHLESIMQTVKLTMFRINTERKLNPNHTAELEQRLSEVQKEHSQEMREAQLEIMRLRLRLNREIENREREEMAKQRLSAALEIATTAKTDVTIAAEQMKATKFHMNQRLQELQEQLSQEVALRTMLEEEQETMLRKVHDMKLVVENEQAQVQELQHDCEKLRKEGQEVKERLQDQEEKIQLLEQINMQLQADLDNRESVISQLHEEVKSKKECCDAMQAEVAVLRADSVALREAAEKVQSLNQKLESQCSELTVTIARLTAEKVQLLNAHQQEIKAKEESMACKLQEQEMMLSAVQASLKEELQDSQNHRTQLERELEVLQAEHTVCQRKIIHAEQKSTTQKEIHESTIARLRGDLESARKEKVEFENERDKVIVCLVKDLSDFKEKKQNLEVELAENKV</sequence>
<feature type="non-terminal residue" evidence="2">
    <location>
        <position position="1"/>
    </location>
</feature>
<reference evidence="2" key="1">
    <citation type="thesis" date="2020" institute="ProQuest LLC" country="789 East Eisenhower Parkway, Ann Arbor, MI, USA">
        <title>Comparative Genomics and Chromosome Evolution.</title>
        <authorList>
            <person name="Mudd A.B."/>
        </authorList>
    </citation>
    <scope>NUCLEOTIDE SEQUENCE</scope>
    <source>
        <strain evidence="2">Female2</strain>
        <tissue evidence="2">Blood</tissue>
    </source>
</reference>
<name>A0A8T2JNS4_9PIPI</name>
<protein>
    <submittedName>
        <fullName evidence="2">Uncharacterized protein</fullName>
    </submittedName>
</protein>
<dbReference type="EMBL" id="JAACNH010000004">
    <property type="protein sequence ID" value="KAG8444990.1"/>
    <property type="molecule type" value="Genomic_DNA"/>
</dbReference>
<evidence type="ECO:0000256" key="1">
    <source>
        <dbReference type="SAM" id="Coils"/>
    </source>
</evidence>
<comment type="caution">
    <text evidence="2">The sequence shown here is derived from an EMBL/GenBank/DDBJ whole genome shotgun (WGS) entry which is preliminary data.</text>
</comment>
<organism evidence="2 3">
    <name type="scientific">Hymenochirus boettgeri</name>
    <name type="common">Congo dwarf clawed frog</name>
    <dbReference type="NCBI Taxonomy" id="247094"/>
    <lineage>
        <taxon>Eukaryota</taxon>
        <taxon>Metazoa</taxon>
        <taxon>Chordata</taxon>
        <taxon>Craniata</taxon>
        <taxon>Vertebrata</taxon>
        <taxon>Euteleostomi</taxon>
        <taxon>Amphibia</taxon>
        <taxon>Batrachia</taxon>
        <taxon>Anura</taxon>
        <taxon>Pipoidea</taxon>
        <taxon>Pipidae</taxon>
        <taxon>Pipinae</taxon>
        <taxon>Hymenochirus</taxon>
    </lineage>
</organism>
<feature type="coiled-coil region" evidence="1">
    <location>
        <begin position="29"/>
        <end position="67"/>
    </location>
</feature>